<dbReference type="InterPro" id="IPR007492">
    <property type="entry name" value="LytTR_DNA-bd_dom"/>
</dbReference>
<dbReference type="EMBL" id="BAAAGE010000001">
    <property type="protein sequence ID" value="GAA0713373.1"/>
    <property type="molecule type" value="Genomic_DNA"/>
</dbReference>
<gene>
    <name evidence="4" type="ORF">GCM10009430_05070</name>
</gene>
<dbReference type="InterPro" id="IPR001789">
    <property type="entry name" value="Sig_transdc_resp-reg_receiver"/>
</dbReference>
<proteinExistence type="predicted"/>
<dbReference type="Pfam" id="PF00072">
    <property type="entry name" value="Response_reg"/>
    <property type="match status" value="1"/>
</dbReference>
<dbReference type="SMART" id="SM00448">
    <property type="entry name" value="REC"/>
    <property type="match status" value="1"/>
</dbReference>
<dbReference type="PANTHER" id="PTHR37299">
    <property type="entry name" value="TRANSCRIPTIONAL REGULATOR-RELATED"/>
    <property type="match status" value="1"/>
</dbReference>
<dbReference type="SUPFAM" id="SSF52172">
    <property type="entry name" value="CheY-like"/>
    <property type="match status" value="1"/>
</dbReference>
<evidence type="ECO:0000313" key="5">
    <source>
        <dbReference type="Proteomes" id="UP001501758"/>
    </source>
</evidence>
<dbReference type="Pfam" id="PF04397">
    <property type="entry name" value="LytTR"/>
    <property type="match status" value="1"/>
</dbReference>
<dbReference type="GO" id="GO:0003677">
    <property type="term" value="F:DNA binding"/>
    <property type="evidence" value="ECO:0007669"/>
    <property type="project" value="UniProtKB-KW"/>
</dbReference>
<reference evidence="5" key="1">
    <citation type="journal article" date="2019" name="Int. J. Syst. Evol. Microbiol.">
        <title>The Global Catalogue of Microorganisms (GCM) 10K type strain sequencing project: providing services to taxonomists for standard genome sequencing and annotation.</title>
        <authorList>
            <consortium name="The Broad Institute Genomics Platform"/>
            <consortium name="The Broad Institute Genome Sequencing Center for Infectious Disease"/>
            <person name="Wu L."/>
            <person name="Ma J."/>
        </authorList>
    </citation>
    <scope>NUCLEOTIDE SEQUENCE [LARGE SCALE GENOMIC DNA]</scope>
    <source>
        <strain evidence="5">JCM 15974</strain>
    </source>
</reference>
<organism evidence="4 5">
    <name type="scientific">Aquimarina litoralis</name>
    <dbReference type="NCBI Taxonomy" id="584605"/>
    <lineage>
        <taxon>Bacteria</taxon>
        <taxon>Pseudomonadati</taxon>
        <taxon>Bacteroidota</taxon>
        <taxon>Flavobacteriia</taxon>
        <taxon>Flavobacteriales</taxon>
        <taxon>Flavobacteriaceae</taxon>
        <taxon>Aquimarina</taxon>
    </lineage>
</organism>
<dbReference type="InterPro" id="IPR011006">
    <property type="entry name" value="CheY-like_superfamily"/>
</dbReference>
<accession>A0ABP3TN97</accession>
<dbReference type="Proteomes" id="UP001501758">
    <property type="component" value="Unassembled WGS sequence"/>
</dbReference>
<dbReference type="Gene3D" id="3.40.50.2300">
    <property type="match status" value="1"/>
</dbReference>
<evidence type="ECO:0000313" key="4">
    <source>
        <dbReference type="EMBL" id="GAA0713373.1"/>
    </source>
</evidence>
<evidence type="ECO:0000259" key="2">
    <source>
        <dbReference type="PROSITE" id="PS50110"/>
    </source>
</evidence>
<feature type="modified residue" description="4-aspartylphosphate" evidence="1">
    <location>
        <position position="54"/>
    </location>
</feature>
<dbReference type="Gene3D" id="2.40.50.1020">
    <property type="entry name" value="LytTr DNA-binding domain"/>
    <property type="match status" value="1"/>
</dbReference>
<sequence length="248" mass="28665">MMKCLIVDDEPLAHSVINNYCDNLSFIEIEKECYSAFEAINYLNENQVDLIFLDINMPKLKGLDFLRTLTNPPLIIITSAYQEYAMEGYELAIQDYLLKPFSFERFLKAVNKAAQQKKLLETSKSKSELEMTVNTSPKVNSSSVNDHEEHIFIKGDKKTHQVALDTILYLESVGSYVKIYVEDKTIITLDRLTNFENKLPQNLFVRVHRSYIIAIRKIDFIEGNRIKISDKHIPVGSVYKQNLAKFLK</sequence>
<feature type="domain" description="Response regulatory" evidence="2">
    <location>
        <begin position="3"/>
        <end position="114"/>
    </location>
</feature>
<dbReference type="PROSITE" id="PS50930">
    <property type="entry name" value="HTH_LYTTR"/>
    <property type="match status" value="1"/>
</dbReference>
<dbReference type="InterPro" id="IPR046947">
    <property type="entry name" value="LytR-like"/>
</dbReference>
<keyword evidence="4" id="KW-0238">DNA-binding</keyword>
<feature type="domain" description="HTH LytTR-type" evidence="3">
    <location>
        <begin position="151"/>
        <end position="218"/>
    </location>
</feature>
<dbReference type="PROSITE" id="PS50110">
    <property type="entry name" value="RESPONSE_REGULATORY"/>
    <property type="match status" value="1"/>
</dbReference>
<dbReference type="RefSeq" id="WP_343910198.1">
    <property type="nucleotide sequence ID" value="NZ_BAAAGE010000001.1"/>
</dbReference>
<evidence type="ECO:0000259" key="3">
    <source>
        <dbReference type="PROSITE" id="PS50930"/>
    </source>
</evidence>
<name>A0ABP3TN97_9FLAO</name>
<protein>
    <submittedName>
        <fullName evidence="4">LytTR family DNA-binding domain-containing protein</fullName>
    </submittedName>
</protein>
<evidence type="ECO:0000256" key="1">
    <source>
        <dbReference type="PROSITE-ProRule" id="PRU00169"/>
    </source>
</evidence>
<keyword evidence="1" id="KW-0597">Phosphoprotein</keyword>
<comment type="caution">
    <text evidence="4">The sequence shown here is derived from an EMBL/GenBank/DDBJ whole genome shotgun (WGS) entry which is preliminary data.</text>
</comment>
<dbReference type="SMART" id="SM00850">
    <property type="entry name" value="LytTR"/>
    <property type="match status" value="1"/>
</dbReference>
<keyword evidence="5" id="KW-1185">Reference proteome</keyword>
<dbReference type="PANTHER" id="PTHR37299:SF1">
    <property type="entry name" value="STAGE 0 SPORULATION PROTEIN A HOMOLOG"/>
    <property type="match status" value="1"/>
</dbReference>